<protein>
    <submittedName>
        <fullName evidence="1">Uncharacterized protein</fullName>
    </submittedName>
</protein>
<dbReference type="EMBL" id="MU001680">
    <property type="protein sequence ID" value="KAF2457402.1"/>
    <property type="molecule type" value="Genomic_DNA"/>
</dbReference>
<evidence type="ECO:0000313" key="2">
    <source>
        <dbReference type="Proteomes" id="UP000799766"/>
    </source>
</evidence>
<proteinExistence type="predicted"/>
<organism evidence="1 2">
    <name type="scientific">Lineolata rhizophorae</name>
    <dbReference type="NCBI Taxonomy" id="578093"/>
    <lineage>
        <taxon>Eukaryota</taxon>
        <taxon>Fungi</taxon>
        <taxon>Dikarya</taxon>
        <taxon>Ascomycota</taxon>
        <taxon>Pezizomycotina</taxon>
        <taxon>Dothideomycetes</taxon>
        <taxon>Dothideomycetes incertae sedis</taxon>
        <taxon>Lineolatales</taxon>
        <taxon>Lineolataceae</taxon>
        <taxon>Lineolata</taxon>
    </lineage>
</organism>
<gene>
    <name evidence="1" type="ORF">BDY21DRAFT_24920</name>
</gene>
<reference evidence="1" key="1">
    <citation type="journal article" date="2020" name="Stud. Mycol.">
        <title>101 Dothideomycetes genomes: a test case for predicting lifestyles and emergence of pathogens.</title>
        <authorList>
            <person name="Haridas S."/>
            <person name="Albert R."/>
            <person name="Binder M."/>
            <person name="Bloem J."/>
            <person name="Labutti K."/>
            <person name="Salamov A."/>
            <person name="Andreopoulos B."/>
            <person name="Baker S."/>
            <person name="Barry K."/>
            <person name="Bills G."/>
            <person name="Bluhm B."/>
            <person name="Cannon C."/>
            <person name="Castanera R."/>
            <person name="Culley D."/>
            <person name="Daum C."/>
            <person name="Ezra D."/>
            <person name="Gonzalez J."/>
            <person name="Henrissat B."/>
            <person name="Kuo A."/>
            <person name="Liang C."/>
            <person name="Lipzen A."/>
            <person name="Lutzoni F."/>
            <person name="Magnuson J."/>
            <person name="Mondo S."/>
            <person name="Nolan M."/>
            <person name="Ohm R."/>
            <person name="Pangilinan J."/>
            <person name="Park H.-J."/>
            <person name="Ramirez L."/>
            <person name="Alfaro M."/>
            <person name="Sun H."/>
            <person name="Tritt A."/>
            <person name="Yoshinaga Y."/>
            <person name="Zwiers L.-H."/>
            <person name="Turgeon B."/>
            <person name="Goodwin S."/>
            <person name="Spatafora J."/>
            <person name="Crous P."/>
            <person name="Grigoriev I."/>
        </authorList>
    </citation>
    <scope>NUCLEOTIDE SEQUENCE</scope>
    <source>
        <strain evidence="1">ATCC 16933</strain>
    </source>
</reference>
<name>A0A6A6P0Z1_9PEZI</name>
<accession>A0A6A6P0Z1</accession>
<keyword evidence="2" id="KW-1185">Reference proteome</keyword>
<sequence>MLRSYFCAASPRAKGKRKVKTEGMLTDTFLKGKKKHQLCASTDGRQRPGQTVRPTRVSRKSTLDLDLPVIRCKDPSFCPLPCPAVRNLRAAHVRVARPIPSHPILPSRPCLAPVLPCFRKGESTVPALAKAAFSTVRAPNAKQTQTPRPSDPLLVTSALVIGGRGSYRVGAEPQFVSRPHPWRGRKLVRTTEYV</sequence>
<dbReference type="Proteomes" id="UP000799766">
    <property type="component" value="Unassembled WGS sequence"/>
</dbReference>
<dbReference type="AlphaFoldDB" id="A0A6A6P0Z1"/>
<evidence type="ECO:0000313" key="1">
    <source>
        <dbReference type="EMBL" id="KAF2457402.1"/>
    </source>
</evidence>